<accession>A0A834ZA50</accession>
<dbReference type="Pfam" id="PF18052">
    <property type="entry name" value="Rx_N"/>
    <property type="match status" value="1"/>
</dbReference>
<protein>
    <submittedName>
        <fullName evidence="6">Uncharacterized protein</fullName>
    </submittedName>
</protein>
<dbReference type="Gene3D" id="1.20.5.4130">
    <property type="match status" value="1"/>
</dbReference>
<dbReference type="OMA" id="IMIMTRS"/>
<keyword evidence="1" id="KW-0677">Repeat</keyword>
<evidence type="ECO:0000259" key="5">
    <source>
        <dbReference type="Pfam" id="PF18052"/>
    </source>
</evidence>
<feature type="domain" description="Disease resistance N-terminal" evidence="5">
    <location>
        <begin position="5"/>
        <end position="92"/>
    </location>
</feature>
<dbReference type="InterPro" id="IPR027417">
    <property type="entry name" value="P-loop_NTPase"/>
</dbReference>
<comment type="caution">
    <text evidence="6">The sequence shown here is derived from an EMBL/GenBank/DDBJ whole genome shotgun (WGS) entry which is preliminary data.</text>
</comment>
<dbReference type="EMBL" id="JABCRI010000008">
    <property type="protein sequence ID" value="KAF8402086.1"/>
    <property type="molecule type" value="Genomic_DNA"/>
</dbReference>
<dbReference type="InterPro" id="IPR041118">
    <property type="entry name" value="Rx_N"/>
</dbReference>
<evidence type="ECO:0000256" key="1">
    <source>
        <dbReference type="ARBA" id="ARBA00022737"/>
    </source>
</evidence>
<dbReference type="GO" id="GO:0006952">
    <property type="term" value="P:defense response"/>
    <property type="evidence" value="ECO:0007669"/>
    <property type="project" value="UniProtKB-KW"/>
</dbReference>
<feature type="domain" description="NB-ARC" evidence="4">
    <location>
        <begin position="107"/>
        <end position="181"/>
    </location>
</feature>
<evidence type="ECO:0000256" key="3">
    <source>
        <dbReference type="ARBA" id="ARBA00022821"/>
    </source>
</evidence>
<proteinExistence type="predicted"/>
<evidence type="ECO:0000256" key="2">
    <source>
        <dbReference type="ARBA" id="ARBA00022741"/>
    </source>
</evidence>
<keyword evidence="3" id="KW-0611">Plant defense</keyword>
<gene>
    <name evidence="6" type="ORF">HHK36_013038</name>
</gene>
<evidence type="ECO:0000313" key="6">
    <source>
        <dbReference type="EMBL" id="KAF8402086.1"/>
    </source>
</evidence>
<organism evidence="6 7">
    <name type="scientific">Tetracentron sinense</name>
    <name type="common">Spur-leaf</name>
    <dbReference type="NCBI Taxonomy" id="13715"/>
    <lineage>
        <taxon>Eukaryota</taxon>
        <taxon>Viridiplantae</taxon>
        <taxon>Streptophyta</taxon>
        <taxon>Embryophyta</taxon>
        <taxon>Tracheophyta</taxon>
        <taxon>Spermatophyta</taxon>
        <taxon>Magnoliopsida</taxon>
        <taxon>Trochodendrales</taxon>
        <taxon>Trochodendraceae</taxon>
        <taxon>Tetracentron</taxon>
    </lineage>
</organism>
<dbReference type="PANTHER" id="PTHR19338">
    <property type="entry name" value="TRANSLOCASE OF INNER MITOCHONDRIAL MEMBRANE 13 HOMOLOG"/>
    <property type="match status" value="1"/>
</dbReference>
<evidence type="ECO:0000259" key="4">
    <source>
        <dbReference type="Pfam" id="PF00931"/>
    </source>
</evidence>
<keyword evidence="7" id="KW-1185">Reference proteome</keyword>
<dbReference type="InterPro" id="IPR038005">
    <property type="entry name" value="RX-like_CC"/>
</dbReference>
<dbReference type="Proteomes" id="UP000655225">
    <property type="component" value="Unassembled WGS sequence"/>
</dbReference>
<dbReference type="AlphaFoldDB" id="A0A834ZA50"/>
<dbReference type="OrthoDB" id="1305171at2759"/>
<name>A0A834ZA50_TETSI</name>
<sequence>MAESAVTFLLNRLVLLPSEEVQLLRGARREVEYIIDELQSNRGFLRDANAREESQESVKVWVEQVRDVAYEIEDVLDEFTLCLANPHQRRGFVGSLYKTVHFVKHLRLRHFPQGLDTMKDEELKKIVKEFLLQKRYVVIFDDMWSLQAWEAVKYALPDCNLGSRIMIMTRSADIASSCKEQYGYVYFATRHFQGTIVLPS</sequence>
<dbReference type="Pfam" id="PF00931">
    <property type="entry name" value="NB-ARC"/>
    <property type="match status" value="1"/>
</dbReference>
<dbReference type="InterPro" id="IPR002182">
    <property type="entry name" value="NB-ARC"/>
</dbReference>
<dbReference type="CDD" id="cd14798">
    <property type="entry name" value="RX-CC_like"/>
    <property type="match status" value="1"/>
</dbReference>
<dbReference type="GO" id="GO:0043531">
    <property type="term" value="F:ADP binding"/>
    <property type="evidence" value="ECO:0007669"/>
    <property type="project" value="InterPro"/>
</dbReference>
<dbReference type="PANTHER" id="PTHR19338:SF32">
    <property type="entry name" value="OS06G0287500 PROTEIN"/>
    <property type="match status" value="1"/>
</dbReference>
<evidence type="ECO:0000313" key="7">
    <source>
        <dbReference type="Proteomes" id="UP000655225"/>
    </source>
</evidence>
<keyword evidence="2" id="KW-0547">Nucleotide-binding</keyword>
<dbReference type="SUPFAM" id="SSF52540">
    <property type="entry name" value="P-loop containing nucleoside triphosphate hydrolases"/>
    <property type="match status" value="1"/>
</dbReference>
<reference evidence="6 7" key="1">
    <citation type="submission" date="2020-04" db="EMBL/GenBank/DDBJ databases">
        <title>Plant Genome Project.</title>
        <authorList>
            <person name="Zhang R.-G."/>
        </authorList>
    </citation>
    <scope>NUCLEOTIDE SEQUENCE [LARGE SCALE GENOMIC DNA]</scope>
    <source>
        <strain evidence="6">YNK0</strain>
        <tissue evidence="6">Leaf</tissue>
    </source>
</reference>